<dbReference type="EMBL" id="JACHHV010000005">
    <property type="protein sequence ID" value="MBB5887601.1"/>
    <property type="molecule type" value="Genomic_DNA"/>
</dbReference>
<dbReference type="Proteomes" id="UP000562464">
    <property type="component" value="Unassembled WGS sequence"/>
</dbReference>
<reference evidence="1 2" key="1">
    <citation type="submission" date="2020-08" db="EMBL/GenBank/DDBJ databases">
        <title>Genomic Encyclopedia of Type Strains, Phase IV (KMG-IV): sequencing the most valuable type-strain genomes for metagenomic binning, comparative biology and taxonomic classification.</title>
        <authorList>
            <person name="Goeker M."/>
        </authorList>
    </citation>
    <scope>NUCLEOTIDE SEQUENCE [LARGE SCALE GENOMIC DNA]</scope>
    <source>
        <strain evidence="1 2">DSM 14925</strain>
    </source>
</reference>
<evidence type="ECO:0000313" key="2">
    <source>
        <dbReference type="Proteomes" id="UP000562464"/>
    </source>
</evidence>
<gene>
    <name evidence="1" type="ORF">HNQ37_000473</name>
</gene>
<evidence type="ECO:0000313" key="1">
    <source>
        <dbReference type="EMBL" id="MBB5887601.1"/>
    </source>
</evidence>
<dbReference type="RefSeq" id="WP_183538946.1">
    <property type="nucleotide sequence ID" value="NZ_JACHHV010000005.1"/>
</dbReference>
<sequence length="143" mass="16608">MSYEYQRPKEVRAAKEFFPFEVGVHKAEIKNVTLDESSKGFPMFVLRVVGDGDASGFYNLTFGQEHTASLLNYLLASIEDNGVEIPQIDFDYNEETANFLKGKEVYIEIKERRYKGKTENKIAFFLNQDEFEGFDQEDDFDEE</sequence>
<keyword evidence="2" id="KW-1185">Reference proteome</keyword>
<organism evidence="1 2">
    <name type="scientific">Lactovum miscens</name>
    <dbReference type="NCBI Taxonomy" id="190387"/>
    <lineage>
        <taxon>Bacteria</taxon>
        <taxon>Bacillati</taxon>
        <taxon>Bacillota</taxon>
        <taxon>Bacilli</taxon>
        <taxon>Lactobacillales</taxon>
        <taxon>Streptococcaceae</taxon>
        <taxon>Lactovum</taxon>
    </lineage>
</organism>
<accession>A0A841C7S3</accession>
<name>A0A841C7S3_9LACT</name>
<protein>
    <submittedName>
        <fullName evidence="1">Uncharacterized protein</fullName>
    </submittedName>
</protein>
<proteinExistence type="predicted"/>
<dbReference type="AlphaFoldDB" id="A0A841C7S3"/>
<comment type="caution">
    <text evidence="1">The sequence shown here is derived from an EMBL/GenBank/DDBJ whole genome shotgun (WGS) entry which is preliminary data.</text>
</comment>